<keyword evidence="8 11" id="KW-0472">Membrane</keyword>
<dbReference type="Pfam" id="PF13855">
    <property type="entry name" value="LRR_8"/>
    <property type="match status" value="1"/>
</dbReference>
<feature type="transmembrane region" description="Helical" evidence="11">
    <location>
        <begin position="932"/>
        <end position="952"/>
    </location>
</feature>
<dbReference type="PROSITE" id="PS50835">
    <property type="entry name" value="IG_LIKE"/>
    <property type="match status" value="1"/>
</dbReference>
<evidence type="ECO:0000256" key="10">
    <source>
        <dbReference type="ARBA" id="ARBA00023170"/>
    </source>
</evidence>
<dbReference type="SUPFAM" id="SSF52058">
    <property type="entry name" value="L domain-like"/>
    <property type="match status" value="1"/>
</dbReference>
<dbReference type="Gene3D" id="3.80.10.10">
    <property type="entry name" value="Ribonuclease Inhibitor"/>
    <property type="match status" value="1"/>
</dbReference>
<dbReference type="PROSITE" id="PS50227">
    <property type="entry name" value="G_PROTEIN_RECEP_F2_3"/>
    <property type="match status" value="1"/>
</dbReference>
<dbReference type="GO" id="GO:0004930">
    <property type="term" value="F:G protein-coupled receptor activity"/>
    <property type="evidence" value="ECO:0007669"/>
    <property type="project" value="InterPro"/>
</dbReference>
<dbReference type="InterPro" id="IPR001611">
    <property type="entry name" value="Leu-rich_rpt"/>
</dbReference>
<name>A0A1J1HJJ7_9DIPT</name>
<evidence type="ECO:0000256" key="6">
    <source>
        <dbReference type="ARBA" id="ARBA00022737"/>
    </source>
</evidence>
<evidence type="ECO:0000259" key="14">
    <source>
        <dbReference type="PROSITE" id="PS50835"/>
    </source>
</evidence>
<dbReference type="InterPro" id="IPR036445">
    <property type="entry name" value="GPCR_2_extracell_dom_sf"/>
</dbReference>
<evidence type="ECO:0000313" key="16">
    <source>
        <dbReference type="Proteomes" id="UP000183832"/>
    </source>
</evidence>
<dbReference type="OrthoDB" id="10031018at2759"/>
<feature type="transmembrane region" description="Helical" evidence="11">
    <location>
        <begin position="758"/>
        <end position="778"/>
    </location>
</feature>
<keyword evidence="3" id="KW-0433">Leucine-rich repeat</keyword>
<feature type="transmembrane region" description="Helical" evidence="11">
    <location>
        <begin position="805"/>
        <end position="825"/>
    </location>
</feature>
<keyword evidence="16" id="KW-1185">Reference proteome</keyword>
<feature type="transmembrane region" description="Helical" evidence="11">
    <location>
        <begin position="688"/>
        <end position="712"/>
    </location>
</feature>
<evidence type="ECO:0000256" key="12">
    <source>
        <dbReference type="SAM" id="SignalP"/>
    </source>
</evidence>
<dbReference type="PANTHER" id="PTHR45930">
    <property type="entry name" value="G-PROTEIN COUPLED RECEPTOR 124-LIKE PROTEIN"/>
    <property type="match status" value="1"/>
</dbReference>
<evidence type="ECO:0000256" key="9">
    <source>
        <dbReference type="ARBA" id="ARBA00023157"/>
    </source>
</evidence>
<feature type="transmembrane region" description="Helical" evidence="11">
    <location>
        <begin position="964"/>
        <end position="987"/>
    </location>
</feature>
<dbReference type="SUPFAM" id="SSF111418">
    <property type="entry name" value="Hormone receptor domain"/>
    <property type="match status" value="1"/>
</dbReference>
<dbReference type="SMART" id="SM00082">
    <property type="entry name" value="LRRCT"/>
    <property type="match status" value="1"/>
</dbReference>
<accession>A0A1J1HJJ7</accession>
<evidence type="ECO:0000256" key="3">
    <source>
        <dbReference type="ARBA" id="ARBA00022614"/>
    </source>
</evidence>
<dbReference type="Pfam" id="PF00002">
    <property type="entry name" value="7tm_2"/>
    <property type="match status" value="1"/>
</dbReference>
<dbReference type="EMBL" id="CVRI01000004">
    <property type="protein sequence ID" value="CRK87588.1"/>
    <property type="molecule type" value="Genomic_DNA"/>
</dbReference>
<organism evidence="15 16">
    <name type="scientific">Clunio marinus</name>
    <dbReference type="NCBI Taxonomy" id="568069"/>
    <lineage>
        <taxon>Eukaryota</taxon>
        <taxon>Metazoa</taxon>
        <taxon>Ecdysozoa</taxon>
        <taxon>Arthropoda</taxon>
        <taxon>Hexapoda</taxon>
        <taxon>Insecta</taxon>
        <taxon>Pterygota</taxon>
        <taxon>Neoptera</taxon>
        <taxon>Endopterygota</taxon>
        <taxon>Diptera</taxon>
        <taxon>Nematocera</taxon>
        <taxon>Chironomoidea</taxon>
        <taxon>Chironomidae</taxon>
        <taxon>Clunio</taxon>
    </lineage>
</organism>
<feature type="transmembrane region" description="Helical" evidence="11">
    <location>
        <begin position="724"/>
        <end position="746"/>
    </location>
</feature>
<feature type="signal peptide" evidence="12">
    <location>
        <begin position="1"/>
        <end position="22"/>
    </location>
</feature>
<evidence type="ECO:0000256" key="4">
    <source>
        <dbReference type="ARBA" id="ARBA00022692"/>
    </source>
</evidence>
<feature type="domain" description="Ig-like" evidence="14">
    <location>
        <begin position="181"/>
        <end position="301"/>
    </location>
</feature>
<dbReference type="SMART" id="SM00409">
    <property type="entry name" value="IG"/>
    <property type="match status" value="1"/>
</dbReference>
<dbReference type="InterPro" id="IPR001879">
    <property type="entry name" value="GPCR_2_extracellular_dom"/>
</dbReference>
<evidence type="ECO:0000256" key="7">
    <source>
        <dbReference type="ARBA" id="ARBA00022989"/>
    </source>
</evidence>
<dbReference type="SMART" id="SM00369">
    <property type="entry name" value="LRR_TYP"/>
    <property type="match status" value="2"/>
</dbReference>
<dbReference type="GO" id="GO:0007166">
    <property type="term" value="P:cell surface receptor signaling pathway"/>
    <property type="evidence" value="ECO:0007669"/>
    <property type="project" value="TreeGrafter"/>
</dbReference>
<evidence type="ECO:0000256" key="5">
    <source>
        <dbReference type="ARBA" id="ARBA00022729"/>
    </source>
</evidence>
<keyword evidence="9" id="KW-1015">Disulfide bond</keyword>
<keyword evidence="6" id="KW-0677">Repeat</keyword>
<dbReference type="InterPro" id="IPR003591">
    <property type="entry name" value="Leu-rich_rpt_typical-subtyp"/>
</dbReference>
<dbReference type="InterPro" id="IPR003599">
    <property type="entry name" value="Ig_sub"/>
</dbReference>
<evidence type="ECO:0000259" key="13">
    <source>
        <dbReference type="PROSITE" id="PS50227"/>
    </source>
</evidence>
<keyword evidence="5 12" id="KW-0732">Signal</keyword>
<dbReference type="InterPro" id="IPR058808">
    <property type="entry name" value="GAIN_ADGRA2/3"/>
</dbReference>
<comment type="similarity">
    <text evidence="2">Belongs to the G-protein coupled receptor 2 family. Adhesion G-protein coupled receptor (ADGR) subfamily.</text>
</comment>
<comment type="subcellular location">
    <subcellularLocation>
        <location evidence="1">Membrane</location>
        <topology evidence="1">Multi-pass membrane protein</topology>
    </subcellularLocation>
</comment>
<protein>
    <submittedName>
        <fullName evidence="15">CLUMA_CG001385, isoform A</fullName>
    </submittedName>
</protein>
<reference evidence="15 16" key="1">
    <citation type="submission" date="2015-04" db="EMBL/GenBank/DDBJ databases">
        <authorList>
            <person name="Syromyatnikov M.Y."/>
            <person name="Popov V.N."/>
        </authorList>
    </citation>
    <scope>NUCLEOTIDE SEQUENCE [LARGE SCALE GENOMIC DNA]</scope>
</reference>
<proteinExistence type="inferred from homology"/>
<dbReference type="InterPro" id="IPR051963">
    <property type="entry name" value="Adhesion_GPCR_A"/>
</dbReference>
<dbReference type="GO" id="GO:0005886">
    <property type="term" value="C:plasma membrane"/>
    <property type="evidence" value="ECO:0007669"/>
    <property type="project" value="TreeGrafter"/>
</dbReference>
<dbReference type="InterPro" id="IPR000832">
    <property type="entry name" value="GPCR_2_secretin-like"/>
</dbReference>
<keyword evidence="10" id="KW-0675">Receptor</keyword>
<evidence type="ECO:0000256" key="11">
    <source>
        <dbReference type="SAM" id="Phobius"/>
    </source>
</evidence>
<keyword evidence="7 11" id="KW-1133">Transmembrane helix</keyword>
<dbReference type="InterPro" id="IPR032675">
    <property type="entry name" value="LRR_dom_sf"/>
</dbReference>
<dbReference type="PANTHER" id="PTHR45930:SF4">
    <property type="entry name" value="ADHESION G PROTEIN-COUPLED RECEPTOR A3"/>
    <property type="match status" value="1"/>
</dbReference>
<dbReference type="Gene3D" id="2.60.40.10">
    <property type="entry name" value="Immunoglobulins"/>
    <property type="match status" value="1"/>
</dbReference>
<dbReference type="Pfam" id="PF26588">
    <property type="entry name" value="GAIN_ADGRA3"/>
    <property type="match status" value="1"/>
</dbReference>
<sequence>MANLKLYFYVLIIIIYVSSGKSENNVQIPCPNLCQCENNVETGLKVKCENIKDIKEIIFGENSSEIAHLELANNQISYIEADAFAGNFSKLQRLNVSNNQITNIFQGAFDNLKSLKILDISSNPLACNCELLWIVDYVKNYSIKLKPPPKCATPEEFKGHAIKKIHIGIDIHCSASVTNQPQLDLIPDRTQLIFEGDSLTLTCRAPRLALGSMREQEDFATKSNVFWGWSEKIVSPGSKEDVVFLNPTEKFPSVSIDERHFSDSGILYSVLKIPHVTRNHSGLFDCTLQQKDDGHLSKRVSVLVISDKTKYCFAQETSDNKGIFSWPRTIRGNTVRLPCAIDGVGSSSATRRCNETGLWENVDDSSCPYIRETTRILEQFAKVNLTIARGSVLESAKRLRTFTAKNSRERFKDPVDVIYIGKTVQNYLEFINMEKELSSIIIDIVSNVMEFPKKLLEHAQFIDGTCKKLIEAAEEAASYTTSADSQKQNLAIELFKIPMDIIVGITCSWIKIDNSRIFQCNTASRTQSLAFHEKNIEASIQFPATQYSGSQTHRLLVSVYQNNNFFPQNKSQGNFLITSNIIGAKLVGPAIPSPMAPKNLSDSIFIALKAAPFHDNISLPKPVWWDPEMNDGSGGWSLNQGCQSLHYSHGIQMFSCNRLGFYGLVQHAGALNDFPDENAGAKFRFSPFGFYLGAFILFFTMWINIVTYVLYFNQIMMGRRIKHSLINTWLSIASLVFIFAVGIFQTEDYKMCQFFGVSIHYLSLCVLLWICVSVSNMYKRVSRNDRIAIEDELPREEPRTKKPILGLYLVGYGIGLLICGINSAVNFKEYASYTHCFMDSSSELGALFLPASILIFFLLIMFICIRFHLRNRVICNTHMSEGTEALEIDLLESNNAVNAARSIRSVRSLSTQPTHSSADDLEASPRTQLKSYIIVVALYLLTWISAGMGVSIPFNERLIYEEEIFSIAFAIFATFLGCFIMFFYGIARSDIRAIWSRIKHHTVNQQASVYGDDSSNAEMFYNPSQSNAARRFFKKQKKLLKLNNIDVQRRNDFNDASSDISSTIMSFSKPVSEMFGTSSKVNNTNIHVDENKMKAKQFSNANIMSDSCNESELFMDICQEGLRFSTLKSKVNNTEANVANIYTNFLENQSPAHETVAMKYEEKQKSSDVHNNLNNPVDKNIPGPLYVNTRNIMENTIEEVNETSDQEAEVTPLMVKVNNPNDAMNTVGLPSPPNQQLEDESKQKNHLNLTREETYISPSLEISGKSLNEVATKPSQVKSKSLDQLNLVTSLIYQETHTRSISFNNISLIDQNYLLPTAAIASSTTNNYHQHHMTSSLMMNRDESNSPILIAPSLCDLENIDDDMGNESNFTVSNDTVDDSSMDDLLNNQSVDANRHDCTPVFLNPDNTPNFNIFNSTSNRNSSPTNYSDINYQNSELSIRSQDLYAPADNDLNFILAERDNLNFSISDDDEDNGNHASEFNCSSDFLIHPQQSDEDGIDQLYEQVRGTDIPTPKIKPPPPPKPKNIKLTRHYLFQHSNLLSPGDDDGSSII</sequence>
<dbReference type="Proteomes" id="UP000183832">
    <property type="component" value="Unassembled WGS sequence"/>
</dbReference>
<feature type="chain" id="PRO_5012520586" evidence="12">
    <location>
        <begin position="23"/>
        <end position="1551"/>
    </location>
</feature>
<evidence type="ECO:0000256" key="8">
    <source>
        <dbReference type="ARBA" id="ARBA00023136"/>
    </source>
</evidence>
<dbReference type="STRING" id="568069.A0A1J1HJJ7"/>
<evidence type="ECO:0000256" key="1">
    <source>
        <dbReference type="ARBA" id="ARBA00004141"/>
    </source>
</evidence>
<evidence type="ECO:0000313" key="15">
    <source>
        <dbReference type="EMBL" id="CRK87588.1"/>
    </source>
</evidence>
<dbReference type="InterPro" id="IPR013783">
    <property type="entry name" value="Ig-like_fold"/>
</dbReference>
<dbReference type="Gene3D" id="1.20.1070.10">
    <property type="entry name" value="Rhodopsin 7-helix transmembrane proteins"/>
    <property type="match status" value="1"/>
</dbReference>
<feature type="transmembrane region" description="Helical" evidence="11">
    <location>
        <begin position="845"/>
        <end position="869"/>
    </location>
</feature>
<feature type="domain" description="G-protein coupled receptors family 2 profile 1" evidence="13">
    <location>
        <begin position="285"/>
        <end position="371"/>
    </location>
</feature>
<gene>
    <name evidence="15" type="ORF">CLUMA_CG001385</name>
</gene>
<evidence type="ECO:0000256" key="2">
    <source>
        <dbReference type="ARBA" id="ARBA00007343"/>
    </source>
</evidence>
<dbReference type="InterPro" id="IPR000483">
    <property type="entry name" value="Cys-rich_flank_reg_C"/>
</dbReference>
<keyword evidence="4 11" id="KW-0812">Transmembrane</keyword>
<dbReference type="InterPro" id="IPR007110">
    <property type="entry name" value="Ig-like_dom"/>
</dbReference>